<reference evidence="2 3" key="1">
    <citation type="submission" date="2020-08" db="EMBL/GenBank/DDBJ databases">
        <authorList>
            <person name="Hejnol A."/>
        </authorList>
    </citation>
    <scope>NUCLEOTIDE SEQUENCE [LARGE SCALE GENOMIC DNA]</scope>
</reference>
<dbReference type="PANTHER" id="PTHR15827:SF2">
    <property type="entry name" value="CYCLIN-DEPENDENT KINASE 2-INTERACTING PROTEIN"/>
    <property type="match status" value="1"/>
</dbReference>
<comment type="caution">
    <text evidence="2">The sequence shown here is derived from an EMBL/GenBank/DDBJ whole genome shotgun (WGS) entry which is preliminary data.</text>
</comment>
<evidence type="ECO:0000313" key="2">
    <source>
        <dbReference type="EMBL" id="CAD5118885.1"/>
    </source>
</evidence>
<evidence type="ECO:0000256" key="1">
    <source>
        <dbReference type="SAM" id="MobiDB-lite"/>
    </source>
</evidence>
<feature type="region of interest" description="Disordered" evidence="1">
    <location>
        <begin position="1"/>
        <end position="29"/>
    </location>
</feature>
<gene>
    <name evidence="2" type="ORF">DGYR_LOCUS7195</name>
</gene>
<protein>
    <submittedName>
        <fullName evidence="2">DgyrCDS7561</fullName>
    </submittedName>
</protein>
<keyword evidence="3" id="KW-1185">Reference proteome</keyword>
<dbReference type="PANTHER" id="PTHR15827">
    <property type="entry name" value="CYCLIN-DEPENDENT KINASE 2-INTERACTING PROTEIN"/>
    <property type="match status" value="1"/>
</dbReference>
<dbReference type="OrthoDB" id="17066at2759"/>
<name>A0A7I8VSC7_9ANNE</name>
<organism evidence="2 3">
    <name type="scientific">Dimorphilus gyrociliatus</name>
    <dbReference type="NCBI Taxonomy" id="2664684"/>
    <lineage>
        <taxon>Eukaryota</taxon>
        <taxon>Metazoa</taxon>
        <taxon>Spiralia</taxon>
        <taxon>Lophotrochozoa</taxon>
        <taxon>Annelida</taxon>
        <taxon>Polychaeta</taxon>
        <taxon>Polychaeta incertae sedis</taxon>
        <taxon>Dinophilidae</taxon>
        <taxon>Dimorphilus</taxon>
    </lineage>
</organism>
<proteinExistence type="predicted"/>
<dbReference type="InterPro" id="IPR023250">
    <property type="entry name" value="Cyclin-dep_Kinase_2_interact"/>
</dbReference>
<evidence type="ECO:0000313" key="3">
    <source>
        <dbReference type="Proteomes" id="UP000549394"/>
    </source>
</evidence>
<dbReference type="Proteomes" id="UP000549394">
    <property type="component" value="Unassembled WGS sequence"/>
</dbReference>
<dbReference type="PRINTS" id="PR02040">
    <property type="entry name" value="CDK2IP"/>
</dbReference>
<dbReference type="EMBL" id="CAJFCJ010000009">
    <property type="protein sequence ID" value="CAD5118885.1"/>
    <property type="molecule type" value="Genomic_DNA"/>
</dbReference>
<accession>A0A7I8VSC7</accession>
<sequence>MSNTPKVDRSLNTSFQSPTPDTLQFSPINVQSGRSPLKGRLTGDARKVKDNIADLYNYIQKWKKCVLDGSKCLAEITEILSEENNATKSEEIIRMLLPKTSTLENIIEKMEHYVNKFQALNKSLKGIEQLELFRNDDSIVEQPLFQTWTISEFGEQSERLLRMYEKELELKKMIFKNICHNYAEKELLIFYSSAWIHEPYIELQHDFLLESMLVESGHK</sequence>
<dbReference type="AlphaFoldDB" id="A0A7I8VSC7"/>